<feature type="transmembrane region" description="Helical" evidence="7">
    <location>
        <begin position="55"/>
        <end position="74"/>
    </location>
</feature>
<dbReference type="InterPro" id="IPR027417">
    <property type="entry name" value="P-loop_NTPase"/>
</dbReference>
<dbReference type="GO" id="GO:0005886">
    <property type="term" value="C:plasma membrane"/>
    <property type="evidence" value="ECO:0007669"/>
    <property type="project" value="UniProtKB-SubCell"/>
</dbReference>
<accession>A0A398BK41</accession>
<keyword evidence="2 7" id="KW-0812">Transmembrane</keyword>
<evidence type="ECO:0000256" key="7">
    <source>
        <dbReference type="SAM" id="Phobius"/>
    </source>
</evidence>
<evidence type="ECO:0000256" key="1">
    <source>
        <dbReference type="ARBA" id="ARBA00004651"/>
    </source>
</evidence>
<dbReference type="Gene3D" id="1.20.1560.10">
    <property type="entry name" value="ABC transporter type 1, transmembrane domain"/>
    <property type="match status" value="1"/>
</dbReference>
<dbReference type="Pfam" id="PF00005">
    <property type="entry name" value="ABC_tran"/>
    <property type="match status" value="1"/>
</dbReference>
<dbReference type="InterPro" id="IPR039421">
    <property type="entry name" value="Type_1_exporter"/>
</dbReference>
<keyword evidence="3" id="KW-0547">Nucleotide-binding</keyword>
<dbReference type="InterPro" id="IPR011527">
    <property type="entry name" value="ABC1_TM_dom"/>
</dbReference>
<dbReference type="PROSITE" id="PS00211">
    <property type="entry name" value="ABC_TRANSPORTER_1"/>
    <property type="match status" value="1"/>
</dbReference>
<feature type="transmembrane region" description="Helical" evidence="7">
    <location>
        <begin position="239"/>
        <end position="264"/>
    </location>
</feature>
<dbReference type="Pfam" id="PF00664">
    <property type="entry name" value="ABC_membrane"/>
    <property type="match status" value="1"/>
</dbReference>
<dbReference type="PROSITE" id="PS50893">
    <property type="entry name" value="ABC_TRANSPORTER_2"/>
    <property type="match status" value="1"/>
</dbReference>
<proteinExistence type="predicted"/>
<dbReference type="GO" id="GO:0016887">
    <property type="term" value="F:ATP hydrolysis activity"/>
    <property type="evidence" value="ECO:0007669"/>
    <property type="project" value="InterPro"/>
</dbReference>
<dbReference type="OrthoDB" id="9806127at2"/>
<evidence type="ECO:0000259" key="9">
    <source>
        <dbReference type="PROSITE" id="PS50929"/>
    </source>
</evidence>
<evidence type="ECO:0000256" key="2">
    <source>
        <dbReference type="ARBA" id="ARBA00022692"/>
    </source>
</evidence>
<dbReference type="SUPFAM" id="SSF90123">
    <property type="entry name" value="ABC transporter transmembrane region"/>
    <property type="match status" value="1"/>
</dbReference>
<evidence type="ECO:0000256" key="4">
    <source>
        <dbReference type="ARBA" id="ARBA00022840"/>
    </source>
</evidence>
<dbReference type="PANTHER" id="PTHR24221">
    <property type="entry name" value="ATP-BINDING CASSETTE SUB-FAMILY B"/>
    <property type="match status" value="1"/>
</dbReference>
<reference evidence="10 11" key="1">
    <citation type="submission" date="2018-09" db="EMBL/GenBank/DDBJ databases">
        <title>Gemmobacter lutimaris sp. nov., a marine bacterium isolated from tidal flat.</title>
        <authorList>
            <person name="Lee D.W."/>
            <person name="Yoo Y."/>
            <person name="Kim J.-J."/>
            <person name="Kim B.S."/>
        </authorList>
    </citation>
    <scope>NUCLEOTIDE SEQUENCE [LARGE SCALE GENOMIC DNA]</scope>
    <source>
        <strain evidence="10 11">YJ-T1-11</strain>
    </source>
</reference>
<evidence type="ECO:0000256" key="5">
    <source>
        <dbReference type="ARBA" id="ARBA00022989"/>
    </source>
</evidence>
<dbReference type="RefSeq" id="WP_119135763.1">
    <property type="nucleotide sequence ID" value="NZ_QXXQ01000010.1"/>
</dbReference>
<dbReference type="CDD" id="cd18584">
    <property type="entry name" value="ABC_6TM_AarD_CydD"/>
    <property type="match status" value="1"/>
</dbReference>
<dbReference type="Proteomes" id="UP000266649">
    <property type="component" value="Unassembled WGS sequence"/>
</dbReference>
<dbReference type="PROSITE" id="PS50929">
    <property type="entry name" value="ABC_TM1F"/>
    <property type="match status" value="1"/>
</dbReference>
<feature type="transmembrane region" description="Helical" evidence="7">
    <location>
        <begin position="161"/>
        <end position="181"/>
    </location>
</feature>
<keyword evidence="4 10" id="KW-0067">ATP-binding</keyword>
<dbReference type="EMBL" id="QXXQ01000010">
    <property type="protein sequence ID" value="RID90772.1"/>
    <property type="molecule type" value="Genomic_DNA"/>
</dbReference>
<sequence length="545" mass="56004">MPSARRNDMLELAMAPQARRLQIAAAVSVLAALIWPGQAVLVARALGRLLDGVPVAPLPVAAGFVALGLIRAALGLWADRLSQQAAESVITGLRNQIIAAEAARAYETAFGGAGAVAALAGEKLATLAPWLLRYGPARARVMVTPLVLLTLSFSLSWAAGLILLISGPLIPVFMALVGMAAKDASARQLAGIGSLNDLLVERLSALADIRLLGAGRQVADGFAAEATNLRQRSMAVLRLAFLSSTVLELFAAIGVAMMAVYVGFSLLGEVSFGTWGGPLTPAQGIFLLLLAPEFYQPLRDLAAAWHDRAATDALRDELGLWQAAATPARPGAGARVTRLSGPADLRLTGCRLPSGAALPEIAISAGEAVALVGPSGAGKTSTLRLMAGLVPAAPGMVRVAGGQLLDDAAADGWRARIGWMPQAVHFLGTSFGASLRMGREGDLATAMKAAAAGHLTPRLTARPGETGGGLSGGEARRLSLARALLAAPDVILADEPTADLDAETAHAVVDGLLAARDRGVTLVIATHDPALAARMDRIIRIGNPA</sequence>
<feature type="domain" description="ABC transmembrane type-1" evidence="9">
    <location>
        <begin position="23"/>
        <end position="310"/>
    </location>
</feature>
<keyword evidence="11" id="KW-1185">Reference proteome</keyword>
<dbReference type="GO" id="GO:0034040">
    <property type="term" value="F:ATPase-coupled lipid transmembrane transporter activity"/>
    <property type="evidence" value="ECO:0007669"/>
    <property type="project" value="TreeGrafter"/>
</dbReference>
<evidence type="ECO:0000259" key="8">
    <source>
        <dbReference type="PROSITE" id="PS50893"/>
    </source>
</evidence>
<feature type="domain" description="ABC transporter" evidence="8">
    <location>
        <begin position="334"/>
        <end position="545"/>
    </location>
</feature>
<keyword evidence="6 7" id="KW-0472">Membrane</keyword>
<gene>
    <name evidence="10" type="ORF">D2N39_15865</name>
</gene>
<dbReference type="InterPro" id="IPR003439">
    <property type="entry name" value="ABC_transporter-like_ATP-bd"/>
</dbReference>
<dbReference type="InterPro" id="IPR003593">
    <property type="entry name" value="AAA+_ATPase"/>
</dbReference>
<comment type="subcellular location">
    <subcellularLocation>
        <location evidence="1">Cell membrane</location>
        <topology evidence="1">Multi-pass membrane protein</topology>
    </subcellularLocation>
</comment>
<dbReference type="Gene3D" id="3.40.50.300">
    <property type="entry name" value="P-loop containing nucleotide triphosphate hydrolases"/>
    <property type="match status" value="1"/>
</dbReference>
<dbReference type="GO" id="GO:0140359">
    <property type="term" value="F:ABC-type transporter activity"/>
    <property type="evidence" value="ECO:0007669"/>
    <property type="project" value="InterPro"/>
</dbReference>
<dbReference type="PANTHER" id="PTHR24221:SF261">
    <property type="entry name" value="GLUTATHIONE_L-CYSTEINE TRANSPORT SYSTEM ATP-BINDING_PERMEASE PROTEIN CYDD"/>
    <property type="match status" value="1"/>
</dbReference>
<dbReference type="SMART" id="SM00382">
    <property type="entry name" value="AAA"/>
    <property type="match status" value="1"/>
</dbReference>
<dbReference type="InterPro" id="IPR017871">
    <property type="entry name" value="ABC_transporter-like_CS"/>
</dbReference>
<evidence type="ECO:0000256" key="6">
    <source>
        <dbReference type="ARBA" id="ARBA00023136"/>
    </source>
</evidence>
<evidence type="ECO:0000313" key="11">
    <source>
        <dbReference type="Proteomes" id="UP000266649"/>
    </source>
</evidence>
<evidence type="ECO:0000313" key="10">
    <source>
        <dbReference type="EMBL" id="RID90772.1"/>
    </source>
</evidence>
<protein>
    <submittedName>
        <fullName evidence="10">ATP-binding cassette domain-containing protein</fullName>
    </submittedName>
</protein>
<dbReference type="AlphaFoldDB" id="A0A398BK41"/>
<evidence type="ECO:0000256" key="3">
    <source>
        <dbReference type="ARBA" id="ARBA00022741"/>
    </source>
</evidence>
<dbReference type="SUPFAM" id="SSF52540">
    <property type="entry name" value="P-loop containing nucleoside triphosphate hydrolases"/>
    <property type="match status" value="1"/>
</dbReference>
<dbReference type="GO" id="GO:0005524">
    <property type="term" value="F:ATP binding"/>
    <property type="evidence" value="ECO:0007669"/>
    <property type="project" value="UniProtKB-KW"/>
</dbReference>
<comment type="caution">
    <text evidence="10">The sequence shown here is derived from an EMBL/GenBank/DDBJ whole genome shotgun (WGS) entry which is preliminary data.</text>
</comment>
<keyword evidence="5 7" id="KW-1133">Transmembrane helix</keyword>
<name>A0A398BK41_9RHOB</name>
<organism evidence="10 11">
    <name type="scientific">Gemmobacter lutimaris</name>
    <dbReference type="NCBI Taxonomy" id="2306023"/>
    <lineage>
        <taxon>Bacteria</taxon>
        <taxon>Pseudomonadati</taxon>
        <taxon>Pseudomonadota</taxon>
        <taxon>Alphaproteobacteria</taxon>
        <taxon>Rhodobacterales</taxon>
        <taxon>Paracoccaceae</taxon>
        <taxon>Gemmobacter</taxon>
    </lineage>
</organism>
<dbReference type="InterPro" id="IPR036640">
    <property type="entry name" value="ABC1_TM_sf"/>
</dbReference>